<name>A0A6C0C1S8_9ZZZZ</name>
<accession>A0A6C0C1S8</accession>
<evidence type="ECO:0000313" key="2">
    <source>
        <dbReference type="EMBL" id="QHS98577.1"/>
    </source>
</evidence>
<organism evidence="2">
    <name type="scientific">viral metagenome</name>
    <dbReference type="NCBI Taxonomy" id="1070528"/>
    <lineage>
        <taxon>unclassified sequences</taxon>
        <taxon>metagenomes</taxon>
        <taxon>organismal metagenomes</taxon>
    </lineage>
</organism>
<proteinExistence type="predicted"/>
<feature type="transmembrane region" description="Helical" evidence="1">
    <location>
        <begin position="43"/>
        <end position="63"/>
    </location>
</feature>
<keyword evidence="1" id="KW-1133">Transmembrane helix</keyword>
<dbReference type="EMBL" id="MN739319">
    <property type="protein sequence ID" value="QHS98577.1"/>
    <property type="molecule type" value="Genomic_DNA"/>
</dbReference>
<evidence type="ECO:0000256" key="1">
    <source>
        <dbReference type="SAM" id="Phobius"/>
    </source>
</evidence>
<keyword evidence="1" id="KW-0472">Membrane</keyword>
<keyword evidence="1" id="KW-0812">Transmembrane</keyword>
<protein>
    <submittedName>
        <fullName evidence="2">Uncharacterized protein</fullName>
    </submittedName>
</protein>
<dbReference type="AlphaFoldDB" id="A0A6C0C1S8"/>
<sequence length="64" mass="7227">MNYLVTAVTFVIFFVEAMMHYNIGINAGKKKVNIGFPKLRDLLRILSVLAVFSCLNGYIVSMLQ</sequence>
<reference evidence="2" key="1">
    <citation type="journal article" date="2020" name="Nature">
        <title>Giant virus diversity and host interactions through global metagenomics.</title>
        <authorList>
            <person name="Schulz F."/>
            <person name="Roux S."/>
            <person name="Paez-Espino D."/>
            <person name="Jungbluth S."/>
            <person name="Walsh D.A."/>
            <person name="Denef V.J."/>
            <person name="McMahon K.D."/>
            <person name="Konstantinidis K.T."/>
            <person name="Eloe-Fadrosh E.A."/>
            <person name="Kyrpides N.C."/>
            <person name="Woyke T."/>
        </authorList>
    </citation>
    <scope>NUCLEOTIDE SEQUENCE</scope>
    <source>
        <strain evidence="2">GVMAG-M-3300020185-18</strain>
    </source>
</reference>